<dbReference type="EMBL" id="WHWC01000006">
    <property type="protein sequence ID" value="KAG8380461.1"/>
    <property type="molecule type" value="Genomic_DNA"/>
</dbReference>
<keyword evidence="3" id="KW-1185">Reference proteome</keyword>
<dbReference type="SMART" id="SM00256">
    <property type="entry name" value="FBOX"/>
    <property type="match status" value="1"/>
</dbReference>
<evidence type="ECO:0000259" key="1">
    <source>
        <dbReference type="PROSITE" id="PS50181"/>
    </source>
</evidence>
<comment type="caution">
    <text evidence="2">The sequence shown here is derived from an EMBL/GenBank/DDBJ whole genome shotgun (WGS) entry which is preliminary data.</text>
</comment>
<dbReference type="PROSITE" id="PS50181">
    <property type="entry name" value="FBOX"/>
    <property type="match status" value="1"/>
</dbReference>
<accession>A0AAV6XIV0</accession>
<dbReference type="Pfam" id="PF00646">
    <property type="entry name" value="F-box"/>
    <property type="match status" value="1"/>
</dbReference>
<name>A0AAV6XIV0_9LAMI</name>
<dbReference type="CDD" id="cd22160">
    <property type="entry name" value="F-box_AtFBL13-like"/>
    <property type="match status" value="1"/>
</dbReference>
<dbReference type="InterPro" id="IPR032675">
    <property type="entry name" value="LRR_dom_sf"/>
</dbReference>
<dbReference type="PANTHER" id="PTHR34145">
    <property type="entry name" value="OS02G0105600 PROTEIN"/>
    <property type="match status" value="1"/>
</dbReference>
<dbReference type="Gene3D" id="1.20.1280.50">
    <property type="match status" value="1"/>
</dbReference>
<dbReference type="SUPFAM" id="SSF81383">
    <property type="entry name" value="F-box domain"/>
    <property type="match status" value="1"/>
</dbReference>
<sequence>MMWSFGVPTINCKNMDLPFLAAGITCFLLFRTRCSPSKAKANIECYSVEEMEDGLSQLPDDVLCLIISHLPTQDAVKTSILSRRWRNLYKFTTRVRIHCCDMLGVRFIYCDNRKFRMLQQKFLEGVNTFLQLHSGCKITSFDLMCCSSRFFLASFCKLFRYFGEVGLEQLILSYSCAPVSPLSSNKGPTFPCHQLLSTTPSLKYLQLRGFLVQNSRFENSCNFLNTLSLCCVTLGPGAVECILSNCLSLKSLTMLQCMLPPKLCIHGSNLLLEFLMVEVCYNLEEINLHAMNLITFEYLDVKMSKIVFNHVPLLQNLSISFYGDNAIPYVFGQLTKDLHQLKRLSFSTSPKYYQGLDEIPSVINTLNNLMELVLHVPWDLEFDLQKISLFLDACPGLQKFYLVTKGAAFDGQRVAKPSGVHHSQLKEVEFCRFTGTKNEVDFALYILETAVGLERMYISINPVHWTEAVPLWDEERQNVICKQFQEHALSKNVVVIMQVSHSPVLRAPRERWRPVSTM</sequence>
<dbReference type="Proteomes" id="UP000826271">
    <property type="component" value="Unassembled WGS sequence"/>
</dbReference>
<dbReference type="AlphaFoldDB" id="A0AAV6XIV0"/>
<dbReference type="InterPro" id="IPR036047">
    <property type="entry name" value="F-box-like_dom_sf"/>
</dbReference>
<dbReference type="InterPro" id="IPR053781">
    <property type="entry name" value="F-box_AtFBL13-like"/>
</dbReference>
<gene>
    <name evidence="2" type="ORF">BUALT_Bualt06G0017800</name>
</gene>
<dbReference type="Pfam" id="PF23622">
    <property type="entry name" value="LRR_At1g61320_AtMIF1"/>
    <property type="match status" value="1"/>
</dbReference>
<evidence type="ECO:0000313" key="3">
    <source>
        <dbReference type="Proteomes" id="UP000826271"/>
    </source>
</evidence>
<dbReference type="Gene3D" id="3.80.10.10">
    <property type="entry name" value="Ribonuclease Inhibitor"/>
    <property type="match status" value="1"/>
</dbReference>
<reference evidence="2" key="1">
    <citation type="submission" date="2019-10" db="EMBL/GenBank/DDBJ databases">
        <authorList>
            <person name="Zhang R."/>
            <person name="Pan Y."/>
            <person name="Wang J."/>
            <person name="Ma R."/>
            <person name="Yu S."/>
        </authorList>
    </citation>
    <scope>NUCLEOTIDE SEQUENCE</scope>
    <source>
        <strain evidence="2">LA-IB0</strain>
        <tissue evidence="2">Leaf</tissue>
    </source>
</reference>
<evidence type="ECO:0000313" key="2">
    <source>
        <dbReference type="EMBL" id="KAG8380461.1"/>
    </source>
</evidence>
<organism evidence="2 3">
    <name type="scientific">Buddleja alternifolia</name>
    <dbReference type="NCBI Taxonomy" id="168488"/>
    <lineage>
        <taxon>Eukaryota</taxon>
        <taxon>Viridiplantae</taxon>
        <taxon>Streptophyta</taxon>
        <taxon>Embryophyta</taxon>
        <taxon>Tracheophyta</taxon>
        <taxon>Spermatophyta</taxon>
        <taxon>Magnoliopsida</taxon>
        <taxon>eudicotyledons</taxon>
        <taxon>Gunneridae</taxon>
        <taxon>Pentapetalae</taxon>
        <taxon>asterids</taxon>
        <taxon>lamiids</taxon>
        <taxon>Lamiales</taxon>
        <taxon>Scrophulariaceae</taxon>
        <taxon>Buddlejeae</taxon>
        <taxon>Buddleja</taxon>
    </lineage>
</organism>
<dbReference type="InterPro" id="IPR001810">
    <property type="entry name" value="F-box_dom"/>
</dbReference>
<dbReference type="InterPro" id="IPR053772">
    <property type="entry name" value="At1g61320/At1g61330-like"/>
</dbReference>
<dbReference type="SUPFAM" id="SSF52047">
    <property type="entry name" value="RNI-like"/>
    <property type="match status" value="1"/>
</dbReference>
<dbReference type="InterPro" id="IPR055357">
    <property type="entry name" value="LRR_At1g61320_AtMIF1"/>
</dbReference>
<protein>
    <recommendedName>
        <fullName evidence="1">F-box domain-containing protein</fullName>
    </recommendedName>
</protein>
<feature type="domain" description="F-box" evidence="1">
    <location>
        <begin position="52"/>
        <end position="90"/>
    </location>
</feature>
<dbReference type="PANTHER" id="PTHR34145:SF28">
    <property type="entry name" value="F-BOX DOMAIN-CONTAINING PROTEIN"/>
    <property type="match status" value="1"/>
</dbReference>
<proteinExistence type="predicted"/>